<keyword evidence="8" id="KW-0378">Hydrolase</keyword>
<evidence type="ECO:0000313" key="9">
    <source>
        <dbReference type="Proteomes" id="UP000029628"/>
    </source>
</evidence>
<dbReference type="GO" id="GO:0005737">
    <property type="term" value="C:cytoplasm"/>
    <property type="evidence" value="ECO:0007669"/>
    <property type="project" value="TreeGrafter"/>
</dbReference>
<dbReference type="Pfam" id="PF02152">
    <property type="entry name" value="FolB"/>
    <property type="match status" value="1"/>
</dbReference>
<organism evidence="8 9">
    <name type="scientific">Veillonella montpellierensis DNF00314</name>
    <dbReference type="NCBI Taxonomy" id="1401067"/>
    <lineage>
        <taxon>Bacteria</taxon>
        <taxon>Bacillati</taxon>
        <taxon>Bacillota</taxon>
        <taxon>Negativicutes</taxon>
        <taxon>Veillonellales</taxon>
        <taxon>Veillonellaceae</taxon>
        <taxon>Veillonella</taxon>
    </lineage>
</organism>
<comment type="pathway">
    <text evidence="2 6">Cofactor biosynthesis; tetrahydrofolate biosynthesis; 2-amino-4-hydroxy-6-hydroxymethyl-7,8-dihydropteridine diphosphate from 7,8-dihydroneopterin triphosphate: step 3/4.</text>
</comment>
<evidence type="ECO:0000256" key="5">
    <source>
        <dbReference type="ARBA" id="ARBA00023239"/>
    </source>
</evidence>
<comment type="caution">
    <text evidence="8">The sequence shown here is derived from an EMBL/GenBank/DDBJ whole genome shotgun (WGS) entry which is preliminary data.</text>
</comment>
<evidence type="ECO:0000256" key="1">
    <source>
        <dbReference type="ARBA" id="ARBA00001353"/>
    </source>
</evidence>
<feature type="domain" description="Dihydroneopterin aldolase/epimerase" evidence="7">
    <location>
        <begin position="4"/>
        <end position="116"/>
    </location>
</feature>
<dbReference type="EMBL" id="JRNT01000027">
    <property type="protein sequence ID" value="KGF46793.1"/>
    <property type="molecule type" value="Genomic_DNA"/>
</dbReference>
<dbReference type="InterPro" id="IPR006156">
    <property type="entry name" value="Dihydroneopterin_aldolase"/>
</dbReference>
<evidence type="ECO:0000256" key="2">
    <source>
        <dbReference type="ARBA" id="ARBA00005013"/>
    </source>
</evidence>
<protein>
    <recommendedName>
        <fullName evidence="6">7,8-dihydroneopterin aldolase</fullName>
        <ecNumber evidence="6">4.1.2.25</ecNumber>
    </recommendedName>
</protein>
<keyword evidence="5 6" id="KW-0456">Lyase</keyword>
<dbReference type="GO" id="GO:0046656">
    <property type="term" value="P:folic acid biosynthetic process"/>
    <property type="evidence" value="ECO:0007669"/>
    <property type="project" value="UniProtKB-UniRule"/>
</dbReference>
<dbReference type="AlphaFoldDB" id="A0A096AI91"/>
<comment type="catalytic activity">
    <reaction evidence="1 6">
        <text>7,8-dihydroneopterin = 6-hydroxymethyl-7,8-dihydropterin + glycolaldehyde</text>
        <dbReference type="Rhea" id="RHEA:10540"/>
        <dbReference type="ChEBI" id="CHEBI:17001"/>
        <dbReference type="ChEBI" id="CHEBI:17071"/>
        <dbReference type="ChEBI" id="CHEBI:44841"/>
        <dbReference type="EC" id="4.1.2.25"/>
    </reaction>
</comment>
<dbReference type="InterPro" id="IPR043133">
    <property type="entry name" value="GTP-CH-I_C/QueF"/>
</dbReference>
<dbReference type="GO" id="GO:0004150">
    <property type="term" value="F:dihydroneopterin aldolase activity"/>
    <property type="evidence" value="ECO:0007669"/>
    <property type="project" value="UniProtKB-UniRule"/>
</dbReference>
<comment type="function">
    <text evidence="6">Catalyzes the conversion of 7,8-dihydroneopterin to 6-hydroxymethyl-7,8-dihydropterin.</text>
</comment>
<keyword evidence="9" id="KW-1185">Reference proteome</keyword>
<keyword evidence="4 6" id="KW-0289">Folate biosynthesis</keyword>
<proteinExistence type="inferred from homology"/>
<dbReference type="RefSeq" id="WP_038152963.1">
    <property type="nucleotide sequence ID" value="NZ_JRNT01000027.1"/>
</dbReference>
<dbReference type="EC" id="4.1.2.25" evidence="6"/>
<evidence type="ECO:0000256" key="3">
    <source>
        <dbReference type="ARBA" id="ARBA00005708"/>
    </source>
</evidence>
<dbReference type="UniPathway" id="UPA00077">
    <property type="reaction ID" value="UER00154"/>
</dbReference>
<dbReference type="FunFam" id="3.30.1130.10:FF:000003">
    <property type="entry name" value="7,8-dihydroneopterin aldolase"/>
    <property type="match status" value="1"/>
</dbReference>
<dbReference type="GO" id="GO:0046654">
    <property type="term" value="P:tetrahydrofolate biosynthetic process"/>
    <property type="evidence" value="ECO:0007669"/>
    <property type="project" value="UniProtKB-UniRule"/>
</dbReference>
<evidence type="ECO:0000256" key="6">
    <source>
        <dbReference type="RuleBase" id="RU362079"/>
    </source>
</evidence>
<dbReference type="CDD" id="cd00534">
    <property type="entry name" value="DHNA_DHNTPE"/>
    <property type="match status" value="1"/>
</dbReference>
<dbReference type="NCBIfam" id="TIGR00525">
    <property type="entry name" value="folB"/>
    <property type="match status" value="1"/>
</dbReference>
<dbReference type="SUPFAM" id="SSF55620">
    <property type="entry name" value="Tetrahydrobiopterin biosynthesis enzymes-like"/>
    <property type="match status" value="1"/>
</dbReference>
<name>A0A096AI91_9FIRM</name>
<evidence type="ECO:0000256" key="4">
    <source>
        <dbReference type="ARBA" id="ARBA00022909"/>
    </source>
</evidence>
<dbReference type="SMART" id="SM00905">
    <property type="entry name" value="FolB"/>
    <property type="match status" value="1"/>
</dbReference>
<dbReference type="Proteomes" id="UP000029628">
    <property type="component" value="Unassembled WGS sequence"/>
</dbReference>
<dbReference type="InterPro" id="IPR006157">
    <property type="entry name" value="FolB_dom"/>
</dbReference>
<dbReference type="NCBIfam" id="TIGR00526">
    <property type="entry name" value="folB_dom"/>
    <property type="match status" value="1"/>
</dbReference>
<sequence length="120" mass="13548">MNTIVLKNMAFYGYHGNLKTEQLQGQRFFVDLEIQVDASKAGRTDCLEDSINYVDIYEVVKQVMTGTPYHLLERLGAVIVDRVCETFGVDSIRVAIRKPSVPIAGLLDYVEVVTTRGKYE</sequence>
<evidence type="ECO:0000259" key="7">
    <source>
        <dbReference type="SMART" id="SM00905"/>
    </source>
</evidence>
<dbReference type="eggNOG" id="COG1539">
    <property type="taxonomic scope" value="Bacteria"/>
</dbReference>
<comment type="similarity">
    <text evidence="3 6">Belongs to the DHNA family.</text>
</comment>
<reference evidence="8 9" key="1">
    <citation type="submission" date="2014-07" db="EMBL/GenBank/DDBJ databases">
        <authorList>
            <person name="McCorrison J."/>
            <person name="Sanka R."/>
            <person name="Torralba M."/>
            <person name="Gillis M."/>
            <person name="Haft D.H."/>
            <person name="Methe B."/>
            <person name="Sutton G."/>
            <person name="Nelson K.E."/>
        </authorList>
    </citation>
    <scope>NUCLEOTIDE SEQUENCE [LARGE SCALE GENOMIC DNA]</scope>
    <source>
        <strain evidence="8 9">DNF00314</strain>
    </source>
</reference>
<dbReference type="PANTHER" id="PTHR42844">
    <property type="entry name" value="DIHYDRONEOPTERIN ALDOLASE 1-RELATED"/>
    <property type="match status" value="1"/>
</dbReference>
<gene>
    <name evidence="8" type="ORF">HMPREF0872_07065</name>
</gene>
<accession>A0A096AI91</accession>
<dbReference type="PANTHER" id="PTHR42844:SF1">
    <property type="entry name" value="DIHYDRONEOPTERIN ALDOLASE 1-RELATED"/>
    <property type="match status" value="1"/>
</dbReference>
<evidence type="ECO:0000313" key="8">
    <source>
        <dbReference type="EMBL" id="KGF46793.1"/>
    </source>
</evidence>
<dbReference type="GO" id="GO:0016787">
    <property type="term" value="F:hydrolase activity"/>
    <property type="evidence" value="ECO:0007669"/>
    <property type="project" value="UniProtKB-KW"/>
</dbReference>
<dbReference type="Gene3D" id="3.30.1130.10">
    <property type="match status" value="1"/>
</dbReference>